<dbReference type="PANTHER" id="PTHR46069">
    <property type="entry name" value="TUBULIN TYROSINE LIGASE"/>
    <property type="match status" value="1"/>
</dbReference>
<proteinExistence type="predicted"/>
<organism evidence="2">
    <name type="scientific">Cafeteria roenbergensis</name>
    <name type="common">Marine flagellate</name>
    <dbReference type="NCBI Taxonomy" id="33653"/>
    <lineage>
        <taxon>Eukaryota</taxon>
        <taxon>Sar</taxon>
        <taxon>Stramenopiles</taxon>
        <taxon>Bigyra</taxon>
        <taxon>Opalozoa</taxon>
        <taxon>Bicosoecida</taxon>
        <taxon>Cafeteriaceae</taxon>
        <taxon>Cafeteria</taxon>
    </lineage>
</organism>
<feature type="region of interest" description="Disordered" evidence="1">
    <location>
        <begin position="751"/>
        <end position="843"/>
    </location>
</feature>
<dbReference type="Pfam" id="PF03133">
    <property type="entry name" value="TTL"/>
    <property type="match status" value="1"/>
</dbReference>
<dbReference type="AlphaFoldDB" id="A0A7S0JUD5"/>
<evidence type="ECO:0000256" key="1">
    <source>
        <dbReference type="SAM" id="MobiDB-lite"/>
    </source>
</evidence>
<feature type="region of interest" description="Disordered" evidence="1">
    <location>
        <begin position="629"/>
        <end position="657"/>
    </location>
</feature>
<feature type="compositionally biased region" description="Gly residues" evidence="1">
    <location>
        <begin position="689"/>
        <end position="703"/>
    </location>
</feature>
<feature type="compositionally biased region" description="Acidic residues" evidence="1">
    <location>
        <begin position="559"/>
        <end position="578"/>
    </location>
</feature>
<feature type="compositionally biased region" description="Low complexity" evidence="1">
    <location>
        <begin position="352"/>
        <end position="392"/>
    </location>
</feature>
<dbReference type="InterPro" id="IPR004344">
    <property type="entry name" value="TTL/TTLL_fam"/>
</dbReference>
<reference evidence="2" key="1">
    <citation type="submission" date="2021-01" db="EMBL/GenBank/DDBJ databases">
        <authorList>
            <person name="Corre E."/>
            <person name="Pelletier E."/>
            <person name="Niang G."/>
            <person name="Scheremetjew M."/>
            <person name="Finn R."/>
            <person name="Kale V."/>
            <person name="Holt S."/>
            <person name="Cochrane G."/>
            <person name="Meng A."/>
            <person name="Brown T."/>
            <person name="Cohen L."/>
        </authorList>
    </citation>
    <scope>NUCLEOTIDE SEQUENCE</scope>
    <source>
        <strain evidence="2">E4-10</strain>
    </source>
</reference>
<dbReference type="SUPFAM" id="SSF56059">
    <property type="entry name" value="Glutathione synthetase ATP-binding domain-like"/>
    <property type="match status" value="1"/>
</dbReference>
<dbReference type="PROSITE" id="PS51221">
    <property type="entry name" value="TTL"/>
    <property type="match status" value="1"/>
</dbReference>
<accession>A0A7S0JUD5</accession>
<dbReference type="Gene3D" id="3.30.470.20">
    <property type="entry name" value="ATP-grasp fold, B domain"/>
    <property type="match status" value="2"/>
</dbReference>
<evidence type="ECO:0008006" key="3">
    <source>
        <dbReference type="Google" id="ProtNLM"/>
    </source>
</evidence>
<feature type="compositionally biased region" description="Basic residues" evidence="1">
    <location>
        <begin position="834"/>
        <end position="843"/>
    </location>
</feature>
<gene>
    <name evidence="2" type="ORF">CROE0942_LOCUS5643</name>
</gene>
<feature type="compositionally biased region" description="Low complexity" evidence="1">
    <location>
        <begin position="672"/>
        <end position="688"/>
    </location>
</feature>
<feature type="region of interest" description="Disordered" evidence="1">
    <location>
        <begin position="550"/>
        <end position="583"/>
    </location>
</feature>
<feature type="compositionally biased region" description="Gly residues" evidence="1">
    <location>
        <begin position="818"/>
        <end position="830"/>
    </location>
</feature>
<evidence type="ECO:0000313" key="2">
    <source>
        <dbReference type="EMBL" id="CAD8561266.1"/>
    </source>
</evidence>
<feature type="compositionally biased region" description="Low complexity" evidence="1">
    <location>
        <begin position="781"/>
        <end position="796"/>
    </location>
</feature>
<dbReference type="PANTHER" id="PTHR46069:SF1">
    <property type="entry name" value="CHROMOSOME UNDETERMINED SCAFFOLD_125, WHOLE GENOME SHOTGUN SEQUENCE"/>
    <property type="match status" value="1"/>
</dbReference>
<feature type="region of interest" description="Disordered" evidence="1">
    <location>
        <begin position="672"/>
        <end position="708"/>
    </location>
</feature>
<feature type="region of interest" description="Disordered" evidence="1">
    <location>
        <begin position="319"/>
        <end position="393"/>
    </location>
</feature>
<sequence>MAAPAPCFDVIRGGNNSRPFLRAMRLRARWARETGTAPAWFKLVNSGGKGEREETALPFPASTRSECYCANFVWKATSRKAKQAPPSFRRWHKSVLLRQVFAHLPAVTPLTAKDRLLRVLRTYAAATGRGLDALGVPDTFLVEPRGGAPPAHWRGWSDFEASHRRHAGREGCRNLWLVKPANANRGNGIEVVDTLADARACLEGVASRASMGVQGTWVVQKYIENPLLLAGRKFDLRVWVLVTDDGDVFVHGPGYVRTSSEAFTMDNTDRRVHLTNYCLQVKHRGEGSSFERFEAGNTLSWAQLAVYLGQVAAGQRAHAVPAEAPADPAADPEGASHPDAWPEGPPCLARGPAACAAPHAATQASSASSPSSSSSSPPPSAASAASASAASPLKQWPPVGDSLAWATGCHAFWGADGLWDRVTALVRETIRALRVDRPSAASKDGCREFGFGDRPNSSPRHRFELLGYDFMVTTALPATSEAPLEPPADPATASPAELASRLGLGVRLIEVNSNPSLSYQCPWHRALVDRMVHRALGLTVDVVFGAPARPPPASKGATEDAEVLAEPLSSDDEDERSDAEERAEAAAAEAAAKGAAAEALKGGGAGSAPALEVSLRSAAASPAAATAVVSSGEGSPRSGPPAVPRAAIAAPPPTAAAPASAPARAVAASAASVAATPSPRTTLDTSAGASGGSGGAREPGSAGGVRCRFEAGGTGVPVPAAPLPSEPVERRAALSGRWVHILNVHRYSPASAVAPPPSASHRGPVQAAGAATGAGKGSGNSGSNAAGRRGAGVRAGADARPDRTPGQGGRGSSSSARTGGGSGGGGGGDTYGSQRRRRRRRCW</sequence>
<protein>
    <recommendedName>
        <fullName evidence="3">ATP-grasp domain-containing protein</fullName>
    </recommendedName>
</protein>
<dbReference type="EMBL" id="HBET01008356">
    <property type="protein sequence ID" value="CAD8561266.1"/>
    <property type="molecule type" value="Transcribed_RNA"/>
</dbReference>
<name>A0A7S0JUD5_CAFRO</name>
<feature type="compositionally biased region" description="Low complexity" evidence="1">
    <location>
        <begin position="319"/>
        <end position="335"/>
    </location>
</feature>